<name>A0A7G6E5F7_THEFR</name>
<feature type="transmembrane region" description="Helical" evidence="1">
    <location>
        <begin position="35"/>
        <end position="58"/>
    </location>
</feature>
<protein>
    <submittedName>
        <fullName evidence="2">YeeE/YedE family protein</fullName>
    </submittedName>
</protein>
<reference evidence="2 3" key="1">
    <citation type="journal article" date="2019" name="Front. Microbiol.">
        <title>Thermoanaerosceptrum fracticalcis gen. nov. sp. nov., a Novel Fumarate-Fermenting Microorganism From a Deep Fractured Carbonate Aquifer of the US Great Basin.</title>
        <authorList>
            <person name="Hamilton-Brehm S.D."/>
            <person name="Stewart L.E."/>
            <person name="Zavarin M."/>
            <person name="Caldwell M."/>
            <person name="Lawson P.A."/>
            <person name="Onstott T.C."/>
            <person name="Grzymski J."/>
            <person name="Neveux I."/>
            <person name="Lollar B.S."/>
            <person name="Russell C.E."/>
            <person name="Moser D.P."/>
        </authorList>
    </citation>
    <scope>NUCLEOTIDE SEQUENCE [LARGE SCALE GENOMIC DNA]</scope>
    <source>
        <strain evidence="2 3">DRI-13</strain>
    </source>
</reference>
<dbReference type="EMBL" id="CP045798">
    <property type="protein sequence ID" value="QNB47311.1"/>
    <property type="molecule type" value="Genomic_DNA"/>
</dbReference>
<feature type="transmembrane region" description="Helical" evidence="1">
    <location>
        <begin position="149"/>
        <end position="173"/>
    </location>
</feature>
<sequence length="205" mass="21424">MIEIIIALIVGSIWGYILYKAMVCDHGCIIGGLSLKNLTMLLVIMTSVVTTALIIYPLSAVGIVKLIPKPTYVLGNVLGGAILGIGMALAGYCPGTAIASLGSGKIDALVTIMGGLAGAVLYAVMFPVLKPYLVDPLSYGKITLPDLLAVKMGIPTLLSAFILIGLFIVAIVYMAKLQGKLIHAPLDKVSKKGETLSKRLVGTNQ</sequence>
<dbReference type="Pfam" id="PF04143">
    <property type="entry name" value="Sulf_transp"/>
    <property type="match status" value="1"/>
</dbReference>
<keyword evidence="1" id="KW-1133">Transmembrane helix</keyword>
<dbReference type="Proteomes" id="UP000515847">
    <property type="component" value="Chromosome"/>
</dbReference>
<keyword evidence="3" id="KW-1185">Reference proteome</keyword>
<proteinExistence type="predicted"/>
<evidence type="ECO:0000313" key="2">
    <source>
        <dbReference type="EMBL" id="QNB47311.1"/>
    </source>
</evidence>
<feature type="transmembrane region" description="Helical" evidence="1">
    <location>
        <begin position="78"/>
        <end position="101"/>
    </location>
</feature>
<keyword evidence="1" id="KW-0812">Transmembrane</keyword>
<dbReference type="KEGG" id="tfr:BR63_14035"/>
<dbReference type="RefSeq" id="WP_051965902.1">
    <property type="nucleotide sequence ID" value="NZ_CP045798.1"/>
</dbReference>
<dbReference type="AlphaFoldDB" id="A0A7G6E5F7"/>
<organism evidence="2 3">
    <name type="scientific">Thermanaerosceptrum fracticalcis</name>
    <dbReference type="NCBI Taxonomy" id="1712410"/>
    <lineage>
        <taxon>Bacteria</taxon>
        <taxon>Bacillati</taxon>
        <taxon>Bacillota</taxon>
        <taxon>Clostridia</taxon>
        <taxon>Eubacteriales</taxon>
        <taxon>Peptococcaceae</taxon>
        <taxon>Thermanaerosceptrum</taxon>
    </lineage>
</organism>
<feature type="transmembrane region" description="Helical" evidence="1">
    <location>
        <begin position="108"/>
        <end position="129"/>
    </location>
</feature>
<evidence type="ECO:0000313" key="3">
    <source>
        <dbReference type="Proteomes" id="UP000515847"/>
    </source>
</evidence>
<keyword evidence="1" id="KW-0472">Membrane</keyword>
<dbReference type="InterPro" id="IPR007272">
    <property type="entry name" value="Sulf_transp_TsuA/YedE"/>
</dbReference>
<feature type="transmembrane region" description="Helical" evidence="1">
    <location>
        <begin position="6"/>
        <end position="23"/>
    </location>
</feature>
<accession>A0A7G6E5F7</accession>
<dbReference type="OrthoDB" id="9790409at2"/>
<evidence type="ECO:0000256" key="1">
    <source>
        <dbReference type="SAM" id="Phobius"/>
    </source>
</evidence>
<gene>
    <name evidence="2" type="ORF">BR63_14035</name>
</gene>